<proteinExistence type="predicted"/>
<evidence type="ECO:0000259" key="2">
    <source>
        <dbReference type="Pfam" id="PF07589"/>
    </source>
</evidence>
<reference evidence="3" key="1">
    <citation type="submission" date="2024-07" db="EMBL/GenBank/DDBJ databases">
        <title>Complete genome sequence of Verrucomicrobiaceae bacterium NT6N.</title>
        <authorList>
            <person name="Huang C."/>
            <person name="Takami H."/>
            <person name="Hamasaki K."/>
        </authorList>
    </citation>
    <scope>NUCLEOTIDE SEQUENCE</scope>
    <source>
        <strain evidence="3">NT6N</strain>
    </source>
</reference>
<feature type="domain" description="Ice-binding protein C-terminal" evidence="2">
    <location>
        <begin position="232"/>
        <end position="254"/>
    </location>
</feature>
<feature type="chain" id="PRO_5043624965" description="Ice-binding protein C-terminal domain-containing protein" evidence="1">
    <location>
        <begin position="29"/>
        <end position="255"/>
    </location>
</feature>
<keyword evidence="1" id="KW-0732">Signal</keyword>
<organism evidence="3">
    <name type="scientific">Oceaniferula spumae</name>
    <dbReference type="NCBI Taxonomy" id="2979115"/>
    <lineage>
        <taxon>Bacteria</taxon>
        <taxon>Pseudomonadati</taxon>
        <taxon>Verrucomicrobiota</taxon>
        <taxon>Verrucomicrobiia</taxon>
        <taxon>Verrucomicrobiales</taxon>
        <taxon>Verrucomicrobiaceae</taxon>
        <taxon>Oceaniferula</taxon>
    </lineage>
</organism>
<dbReference type="KEGG" id="osu:NT6N_10460"/>
<sequence>MNRNTRSRAAGLSAVCAAVGITSALTQAAQGASLSTDLVINGGFESVNAGTTAGYSATEVNGGWFDFAGGSVFAYNYAQNYDDRDDLGTVPPGNDGSSATNYYFTFNTNDTAAIQNIDLSTGDTAAAILAGTGQYDIRGFFTNYADDLELGRLTLEFYDGDPGVDGFGATLVGSAINFDVTNSEEWEQVGGTGAIDSTAQWARIIVDHNTASGSSSGPDVYADNITFQVNVVPEPSSSLLALAGASLIVLRRRRH</sequence>
<evidence type="ECO:0000313" key="3">
    <source>
        <dbReference type="EMBL" id="BDS06006.1"/>
    </source>
</evidence>
<gene>
    <name evidence="3" type="ORF">NT6N_10460</name>
</gene>
<dbReference type="InterPro" id="IPR013424">
    <property type="entry name" value="Ice-binding_C"/>
</dbReference>
<accession>A0AAT9FIW3</accession>
<dbReference type="NCBIfam" id="TIGR02595">
    <property type="entry name" value="PEP_CTERM"/>
    <property type="match status" value="1"/>
</dbReference>
<dbReference type="Pfam" id="PF07589">
    <property type="entry name" value="PEP-CTERM"/>
    <property type="match status" value="1"/>
</dbReference>
<evidence type="ECO:0000256" key="1">
    <source>
        <dbReference type="SAM" id="SignalP"/>
    </source>
</evidence>
<feature type="signal peptide" evidence="1">
    <location>
        <begin position="1"/>
        <end position="28"/>
    </location>
</feature>
<protein>
    <recommendedName>
        <fullName evidence="2">Ice-binding protein C-terminal domain-containing protein</fullName>
    </recommendedName>
</protein>
<dbReference type="AlphaFoldDB" id="A0AAT9FIW3"/>
<name>A0AAT9FIW3_9BACT</name>
<dbReference type="EMBL" id="AP026866">
    <property type="protein sequence ID" value="BDS06006.1"/>
    <property type="molecule type" value="Genomic_DNA"/>
</dbReference>